<dbReference type="GO" id="GO:0017124">
    <property type="term" value="F:SH3 domain binding"/>
    <property type="evidence" value="ECO:0007669"/>
    <property type="project" value="TreeGrafter"/>
</dbReference>
<dbReference type="Gene3D" id="6.10.140.1620">
    <property type="match status" value="1"/>
</dbReference>
<dbReference type="Gene3D" id="2.30.30.40">
    <property type="entry name" value="SH3 Domains"/>
    <property type="match status" value="1"/>
</dbReference>
<dbReference type="OMA" id="MLAWENE"/>
<evidence type="ECO:0000256" key="11">
    <source>
        <dbReference type="SAM" id="MobiDB-lite"/>
    </source>
</evidence>
<evidence type="ECO:0000256" key="9">
    <source>
        <dbReference type="ARBA" id="ARBA00040640"/>
    </source>
</evidence>
<evidence type="ECO:0000256" key="7">
    <source>
        <dbReference type="ARBA" id="ARBA00023054"/>
    </source>
</evidence>
<evidence type="ECO:0000256" key="4">
    <source>
        <dbReference type="ARBA" id="ARBA00022490"/>
    </source>
</evidence>
<reference evidence="13" key="1">
    <citation type="submission" date="2025-08" db="UniProtKB">
        <authorList>
            <consortium name="Ensembl"/>
        </authorList>
    </citation>
    <scope>IDENTIFICATION</scope>
</reference>
<dbReference type="PROSITE" id="PS50002">
    <property type="entry name" value="SH3"/>
    <property type="match status" value="1"/>
</dbReference>
<organism evidence="13 14">
    <name type="scientific">Mola mola</name>
    <name type="common">Ocean sunfish</name>
    <name type="synonym">Tetraodon mola</name>
    <dbReference type="NCBI Taxonomy" id="94237"/>
    <lineage>
        <taxon>Eukaryota</taxon>
        <taxon>Metazoa</taxon>
        <taxon>Chordata</taxon>
        <taxon>Craniata</taxon>
        <taxon>Vertebrata</taxon>
        <taxon>Euteleostomi</taxon>
        <taxon>Actinopterygii</taxon>
        <taxon>Neopterygii</taxon>
        <taxon>Teleostei</taxon>
        <taxon>Neoteleostei</taxon>
        <taxon>Acanthomorphata</taxon>
        <taxon>Eupercaria</taxon>
        <taxon>Tetraodontiformes</taxon>
        <taxon>Molidae</taxon>
        <taxon>Mola</taxon>
    </lineage>
</organism>
<keyword evidence="4" id="KW-0963">Cytoplasm</keyword>
<dbReference type="GO" id="GO:0001764">
    <property type="term" value="P:neuron migration"/>
    <property type="evidence" value="ECO:0007669"/>
    <property type="project" value="TreeGrafter"/>
</dbReference>
<feature type="compositionally biased region" description="Pro residues" evidence="11">
    <location>
        <begin position="259"/>
        <end position="268"/>
    </location>
</feature>
<evidence type="ECO:0000256" key="2">
    <source>
        <dbReference type="ARBA" id="ARBA00010020"/>
    </source>
</evidence>
<comment type="function">
    <text evidence="8">Induces bone resorption, acting probably through a signaling cascade which results in the secretion of factor(s) enhancing osteoclast formation and activity.</text>
</comment>
<name>A0A3Q4ACK0_MOLML</name>
<dbReference type="SMART" id="SM00326">
    <property type="entry name" value="SH3"/>
    <property type="match status" value="1"/>
</dbReference>
<dbReference type="STRING" id="94237.ENSMMOP00000001700"/>
<keyword evidence="6" id="KW-0040">ANK repeat</keyword>
<dbReference type="GO" id="GO:0035591">
    <property type="term" value="F:signaling adaptor activity"/>
    <property type="evidence" value="ECO:0007669"/>
    <property type="project" value="TreeGrafter"/>
</dbReference>
<dbReference type="GO" id="GO:0098858">
    <property type="term" value="C:actin-based cell projection"/>
    <property type="evidence" value="ECO:0007669"/>
    <property type="project" value="TreeGrafter"/>
</dbReference>
<protein>
    <recommendedName>
        <fullName evidence="9">Osteoclast-stimulating factor 1</fullName>
    </recommendedName>
</protein>
<dbReference type="FunFam" id="2.30.30.40:FF:000072">
    <property type="entry name" value="Unconventional Myosin IB"/>
    <property type="match status" value="1"/>
</dbReference>
<comment type="similarity">
    <text evidence="2">Belongs to the ABI family.</text>
</comment>
<keyword evidence="7" id="KW-0175">Coiled coil</keyword>
<proteinExistence type="inferred from homology"/>
<dbReference type="InterPro" id="IPR028457">
    <property type="entry name" value="ABI"/>
</dbReference>
<accession>A0A3Q4ACK0</accession>
<keyword evidence="5" id="KW-0597">Phosphoprotein</keyword>
<evidence type="ECO:0000256" key="3">
    <source>
        <dbReference type="ARBA" id="ARBA00022443"/>
    </source>
</evidence>
<dbReference type="InterPro" id="IPR028455">
    <property type="entry name" value="ABI3_SH3"/>
</dbReference>
<dbReference type="AlphaFoldDB" id="A0A3Q4ACK0"/>
<dbReference type="GO" id="GO:0030027">
    <property type="term" value="C:lamellipodium"/>
    <property type="evidence" value="ECO:0007669"/>
    <property type="project" value="TreeGrafter"/>
</dbReference>
<keyword evidence="14" id="KW-1185">Reference proteome</keyword>
<dbReference type="Pfam" id="PF07815">
    <property type="entry name" value="Abi_HHR"/>
    <property type="match status" value="1"/>
</dbReference>
<dbReference type="InterPro" id="IPR001452">
    <property type="entry name" value="SH3_domain"/>
</dbReference>
<evidence type="ECO:0000313" key="14">
    <source>
        <dbReference type="Proteomes" id="UP000261620"/>
    </source>
</evidence>
<feature type="region of interest" description="Disordered" evidence="11">
    <location>
        <begin position="256"/>
        <end position="288"/>
    </location>
</feature>
<dbReference type="GO" id="GO:0031209">
    <property type="term" value="C:SCAR complex"/>
    <property type="evidence" value="ECO:0007669"/>
    <property type="project" value="TreeGrafter"/>
</dbReference>
<evidence type="ECO:0000256" key="5">
    <source>
        <dbReference type="ARBA" id="ARBA00022553"/>
    </source>
</evidence>
<dbReference type="PRINTS" id="PR00499">
    <property type="entry name" value="P67PHOX"/>
</dbReference>
<keyword evidence="3 10" id="KW-0728">SH3 domain</keyword>
<evidence type="ECO:0000256" key="8">
    <source>
        <dbReference type="ARBA" id="ARBA00037432"/>
    </source>
</evidence>
<dbReference type="InterPro" id="IPR012849">
    <property type="entry name" value="Abl-interactor_HHR_dom"/>
</dbReference>
<feature type="domain" description="SH3" evidence="12">
    <location>
        <begin position="366"/>
        <end position="425"/>
    </location>
</feature>
<comment type="subcellular location">
    <subcellularLocation>
        <location evidence="1">Cytoplasm</location>
    </subcellularLocation>
</comment>
<evidence type="ECO:0000256" key="6">
    <source>
        <dbReference type="ARBA" id="ARBA00023043"/>
    </source>
</evidence>
<feature type="region of interest" description="Disordered" evidence="11">
    <location>
        <begin position="214"/>
        <end position="241"/>
    </location>
</feature>
<dbReference type="InterPro" id="IPR036028">
    <property type="entry name" value="SH3-like_dom_sf"/>
</dbReference>
<evidence type="ECO:0000313" key="13">
    <source>
        <dbReference type="Ensembl" id="ENSMMOP00000001700.1"/>
    </source>
</evidence>
<dbReference type="PANTHER" id="PTHR10460:SF60">
    <property type="entry name" value="ABI GENE FAMILY MEMBER 3"/>
    <property type="match status" value="1"/>
</dbReference>
<dbReference type="PANTHER" id="PTHR10460">
    <property type="entry name" value="ABL INTERACTOR FAMILY MEMBER"/>
    <property type="match status" value="1"/>
</dbReference>
<evidence type="ECO:0000256" key="10">
    <source>
        <dbReference type="PROSITE-ProRule" id="PRU00192"/>
    </source>
</evidence>
<sequence length="432" mass="47420">MKEQKFQEEAIKIIEEAPNARRALLENYDNLLKVADYCYDNYVQSGDDDRKVLEETKNFTTQSLASVAYQISTLANSVLSLLDAQTNQLRHMESSINLIGLTVEMHKEKVSRREIGAFTAVKRVPRSHKILPPAPPPAGTQPRPPYSRRPINYQQLDGLGHGMKEVCVCFRPSKSPEPVQCPVAPPVCSCSALELVRHWFRLSAPVSGNLLLRPPFQPPVRPRPRVTSLQASVTDLSGPPPAPPLILETGAVFENSFPSPSPPPPPPPSDEDAFPPLPNDGSELPAPPPSQEVDGICFSVRLSVLPLSLFFFAGVCLAVLFHCSFFSDLEIPAPPPPLLLDDEACFDDIVAPLPPPVGYDICASLQYLDKVVALYDYEASKPDDLSLTRGDVIYLTYRHDSGWCEGVLNGNRGFFPENYVQSCDKAAGPPAL</sequence>
<dbReference type="Proteomes" id="UP000261620">
    <property type="component" value="Unplaced"/>
</dbReference>
<evidence type="ECO:0000259" key="12">
    <source>
        <dbReference type="PROSITE" id="PS50002"/>
    </source>
</evidence>
<dbReference type="CDD" id="cd11826">
    <property type="entry name" value="SH3_Abi"/>
    <property type="match status" value="1"/>
</dbReference>
<dbReference type="PRINTS" id="PR00452">
    <property type="entry name" value="SH3DOMAIN"/>
</dbReference>
<dbReference type="SUPFAM" id="SSF50044">
    <property type="entry name" value="SH3-domain"/>
    <property type="match status" value="1"/>
</dbReference>
<reference evidence="13" key="2">
    <citation type="submission" date="2025-09" db="UniProtKB">
        <authorList>
            <consortium name="Ensembl"/>
        </authorList>
    </citation>
    <scope>IDENTIFICATION</scope>
</reference>
<dbReference type="Ensembl" id="ENSMMOT00000001732.1">
    <property type="protein sequence ID" value="ENSMMOP00000001700.1"/>
    <property type="gene ID" value="ENSMMOG00000001430.1"/>
</dbReference>
<dbReference type="Pfam" id="PF14604">
    <property type="entry name" value="SH3_9"/>
    <property type="match status" value="1"/>
</dbReference>
<evidence type="ECO:0000256" key="1">
    <source>
        <dbReference type="ARBA" id="ARBA00004496"/>
    </source>
</evidence>